<dbReference type="KEGG" id="xbc:ELE36_06520"/>
<dbReference type="RefSeq" id="WP_129832302.1">
    <property type="nucleotide sequence ID" value="NZ_CP035704.1"/>
</dbReference>
<comment type="subunit">
    <text evidence="5">Binds ribosomal protein uS19.</text>
</comment>
<dbReference type="InterPro" id="IPR009000">
    <property type="entry name" value="Transl_B-barrel_sf"/>
</dbReference>
<dbReference type="InterPro" id="IPR056792">
    <property type="entry name" value="PRC_RimM"/>
</dbReference>
<dbReference type="PANTHER" id="PTHR33692:SF1">
    <property type="entry name" value="RIBOSOME MATURATION FACTOR RIMM"/>
    <property type="match status" value="1"/>
</dbReference>
<dbReference type="NCBIfam" id="TIGR02273">
    <property type="entry name" value="16S_RimM"/>
    <property type="match status" value="1"/>
</dbReference>
<dbReference type="InterPro" id="IPR011033">
    <property type="entry name" value="PRC_barrel-like_sf"/>
</dbReference>
<dbReference type="PANTHER" id="PTHR33692">
    <property type="entry name" value="RIBOSOME MATURATION FACTOR RIMM"/>
    <property type="match status" value="1"/>
</dbReference>
<dbReference type="Pfam" id="PF24986">
    <property type="entry name" value="PRC_RimM"/>
    <property type="match status" value="1"/>
</dbReference>
<accession>A0A411HHR9</accession>
<feature type="domain" description="Ribosome maturation factor RimM PRC barrel" evidence="7">
    <location>
        <begin position="103"/>
        <end position="168"/>
    </location>
</feature>
<keyword evidence="2 5" id="KW-0690">Ribosome biogenesis</keyword>
<dbReference type="GO" id="GO:0043022">
    <property type="term" value="F:ribosome binding"/>
    <property type="evidence" value="ECO:0007669"/>
    <property type="project" value="InterPro"/>
</dbReference>
<keyword evidence="9" id="KW-1185">Reference proteome</keyword>
<feature type="domain" description="RimM N-terminal" evidence="6">
    <location>
        <begin position="11"/>
        <end position="91"/>
    </location>
</feature>
<organism evidence="8 9">
    <name type="scientific">Pseudolysobacter antarcticus</name>
    <dbReference type="NCBI Taxonomy" id="2511995"/>
    <lineage>
        <taxon>Bacteria</taxon>
        <taxon>Pseudomonadati</taxon>
        <taxon>Pseudomonadota</taxon>
        <taxon>Gammaproteobacteria</taxon>
        <taxon>Lysobacterales</taxon>
        <taxon>Rhodanobacteraceae</taxon>
        <taxon>Pseudolysobacter</taxon>
    </lineage>
</organism>
<comment type="similarity">
    <text evidence="5">Belongs to the RimM family.</text>
</comment>
<dbReference type="Gene3D" id="2.40.30.60">
    <property type="entry name" value="RimM"/>
    <property type="match status" value="1"/>
</dbReference>
<evidence type="ECO:0000256" key="4">
    <source>
        <dbReference type="ARBA" id="ARBA00023186"/>
    </source>
</evidence>
<dbReference type="InterPro" id="IPR036976">
    <property type="entry name" value="RimM_N_sf"/>
</dbReference>
<dbReference type="Gene3D" id="2.30.30.240">
    <property type="entry name" value="PRC-barrel domain"/>
    <property type="match status" value="1"/>
</dbReference>
<dbReference type="GO" id="GO:0042274">
    <property type="term" value="P:ribosomal small subunit biogenesis"/>
    <property type="evidence" value="ECO:0007669"/>
    <property type="project" value="UniProtKB-UniRule"/>
</dbReference>
<evidence type="ECO:0000313" key="8">
    <source>
        <dbReference type="EMBL" id="QBB70043.1"/>
    </source>
</evidence>
<dbReference type="Proteomes" id="UP000291562">
    <property type="component" value="Chromosome"/>
</dbReference>
<proteinExistence type="inferred from homology"/>
<dbReference type="InterPro" id="IPR011961">
    <property type="entry name" value="RimM"/>
</dbReference>
<dbReference type="GO" id="GO:0005737">
    <property type="term" value="C:cytoplasm"/>
    <property type="evidence" value="ECO:0007669"/>
    <property type="project" value="UniProtKB-SubCell"/>
</dbReference>
<gene>
    <name evidence="5 8" type="primary">rimM</name>
    <name evidence="8" type="ORF">ELE36_06520</name>
</gene>
<evidence type="ECO:0000259" key="7">
    <source>
        <dbReference type="Pfam" id="PF24986"/>
    </source>
</evidence>
<keyword evidence="1 5" id="KW-0963">Cytoplasm</keyword>
<reference evidence="8 9" key="1">
    <citation type="submission" date="2019-01" db="EMBL/GenBank/DDBJ databases">
        <title>Pseudolysobacter antarctica gen. nov., sp. nov., isolated from Fildes Peninsula, Antarctica.</title>
        <authorList>
            <person name="Wei Z."/>
            <person name="Peng F."/>
        </authorList>
    </citation>
    <scope>NUCLEOTIDE SEQUENCE [LARGE SCALE GENOMIC DNA]</scope>
    <source>
        <strain evidence="8 9">AQ6-296</strain>
    </source>
</reference>
<dbReference type="SUPFAM" id="SSF50447">
    <property type="entry name" value="Translation proteins"/>
    <property type="match status" value="1"/>
</dbReference>
<dbReference type="AlphaFoldDB" id="A0A411HHR9"/>
<evidence type="ECO:0000313" key="9">
    <source>
        <dbReference type="Proteomes" id="UP000291562"/>
    </source>
</evidence>
<dbReference type="EMBL" id="CP035704">
    <property type="protein sequence ID" value="QBB70043.1"/>
    <property type="molecule type" value="Genomic_DNA"/>
</dbReference>
<evidence type="ECO:0000256" key="5">
    <source>
        <dbReference type="HAMAP-Rule" id="MF_00014"/>
    </source>
</evidence>
<evidence type="ECO:0000256" key="2">
    <source>
        <dbReference type="ARBA" id="ARBA00022517"/>
    </source>
</evidence>
<keyword evidence="4 5" id="KW-0143">Chaperone</keyword>
<evidence type="ECO:0000256" key="1">
    <source>
        <dbReference type="ARBA" id="ARBA00022490"/>
    </source>
</evidence>
<dbReference type="SUPFAM" id="SSF50346">
    <property type="entry name" value="PRC-barrel domain"/>
    <property type="match status" value="1"/>
</dbReference>
<evidence type="ECO:0000256" key="3">
    <source>
        <dbReference type="ARBA" id="ARBA00022552"/>
    </source>
</evidence>
<comment type="subcellular location">
    <subcellularLocation>
        <location evidence="5">Cytoplasm</location>
    </subcellularLocation>
</comment>
<name>A0A411HHR9_9GAMM</name>
<dbReference type="HAMAP" id="MF_00014">
    <property type="entry name" value="Ribosome_mat_RimM"/>
    <property type="match status" value="1"/>
</dbReference>
<dbReference type="GO" id="GO:0006364">
    <property type="term" value="P:rRNA processing"/>
    <property type="evidence" value="ECO:0007669"/>
    <property type="project" value="UniProtKB-UniRule"/>
</dbReference>
<comment type="function">
    <text evidence="5">An accessory protein needed during the final step in the assembly of 30S ribosomal subunit, possibly for assembly of the head region. Essential for efficient processing of 16S rRNA. May be needed both before and after RbfA during the maturation of 16S rRNA. It has affinity for free ribosomal 30S subunits but not for 70S ribosomes.</text>
</comment>
<dbReference type="Pfam" id="PF01782">
    <property type="entry name" value="RimM"/>
    <property type="match status" value="1"/>
</dbReference>
<dbReference type="InterPro" id="IPR002676">
    <property type="entry name" value="RimM_N"/>
</dbReference>
<protein>
    <recommendedName>
        <fullName evidence="5">Ribosome maturation factor RimM</fullName>
    </recommendedName>
</protein>
<evidence type="ECO:0000259" key="6">
    <source>
        <dbReference type="Pfam" id="PF01782"/>
    </source>
</evidence>
<comment type="domain">
    <text evidence="5">The PRC barrel domain binds ribosomal protein uS19.</text>
</comment>
<keyword evidence="3 5" id="KW-0698">rRNA processing</keyword>
<dbReference type="GO" id="GO:0005840">
    <property type="term" value="C:ribosome"/>
    <property type="evidence" value="ECO:0007669"/>
    <property type="project" value="InterPro"/>
</dbReference>
<sequence>MAIEGDRRLLLGRIVGVYGVAGWVKLESHSEPRLRIFNYQPWLLKTAQAEHEVEGCHGRAQGKGIVATLPGVTDRDQAAALVGAEIWVWRSALPKIKNDEVYWTDLEGLEVVTTLGISLGRVSHIFATGANDVIVVRDAERERLIPFVSGQFVHDINLDTRRITVDWDPEF</sequence>
<dbReference type="OrthoDB" id="9783509at2"/>